<dbReference type="EMBL" id="EU972302">
    <property type="protein sequence ID" value="ACG44420.1"/>
    <property type="molecule type" value="mRNA"/>
</dbReference>
<proteinExistence type="evidence at transcript level"/>
<accession>B6U4Y7</accession>
<dbReference type="AlphaFoldDB" id="B6U4Y7"/>
<organism evidence="1">
    <name type="scientific">Zea mays</name>
    <name type="common">Maize</name>
    <dbReference type="NCBI Taxonomy" id="4577"/>
    <lineage>
        <taxon>Eukaryota</taxon>
        <taxon>Viridiplantae</taxon>
        <taxon>Streptophyta</taxon>
        <taxon>Embryophyta</taxon>
        <taxon>Tracheophyta</taxon>
        <taxon>Spermatophyta</taxon>
        <taxon>Magnoliopsida</taxon>
        <taxon>Liliopsida</taxon>
        <taxon>Poales</taxon>
        <taxon>Poaceae</taxon>
        <taxon>PACMAD clade</taxon>
        <taxon>Panicoideae</taxon>
        <taxon>Andropogonodae</taxon>
        <taxon>Andropogoneae</taxon>
        <taxon>Tripsacinae</taxon>
        <taxon>Zea</taxon>
    </lineage>
</organism>
<evidence type="ECO:0000313" key="1">
    <source>
        <dbReference type="EMBL" id="ACG44420.1"/>
    </source>
</evidence>
<name>B6U4Y7_MAIZE</name>
<reference evidence="1" key="1">
    <citation type="journal article" date="2009" name="Plant Mol. Biol.">
        <title>Insights into corn genes derived from large-scale cDNA sequencing.</title>
        <authorList>
            <person name="Alexandrov N.N."/>
            <person name="Brover V.V."/>
            <person name="Freidin S."/>
            <person name="Troukhan M.E."/>
            <person name="Tatarinova T.V."/>
            <person name="Zhang H."/>
            <person name="Swaller T.J."/>
            <person name="Lu Y.P."/>
            <person name="Bouck J."/>
            <person name="Flavell R.B."/>
            <person name="Feldmann K.A."/>
        </authorList>
    </citation>
    <scope>NUCLEOTIDE SEQUENCE</scope>
</reference>
<dbReference type="HOGENOM" id="CLU_1809022_0_0_1"/>
<sequence length="143" mass="16024">MDPVKIILASPLDLEAGGRWRSVRKAASDGELVARFYFTYGGRSVVIGPPRACCVRRSFWTWRRRHTIVDAVKCKRLLPLAGSTDEVDSWGIAVEDSASVESLSTRWTGHAELLRGTVRSNSRPRFRALQGLIIRNLPQQSEC</sequence>
<protein>
    <submittedName>
        <fullName evidence="1">Uncharacterized protein</fullName>
    </submittedName>
</protein>